<dbReference type="EMBL" id="CP050831">
    <property type="protein sequence ID" value="QIU94700.1"/>
    <property type="molecule type" value="Genomic_DNA"/>
</dbReference>
<evidence type="ECO:0000256" key="3">
    <source>
        <dbReference type="ARBA" id="ARBA00022729"/>
    </source>
</evidence>
<dbReference type="SUPFAM" id="SSF48452">
    <property type="entry name" value="TPR-like"/>
    <property type="match status" value="1"/>
</dbReference>
<evidence type="ECO:0000259" key="7">
    <source>
        <dbReference type="Pfam" id="PF14322"/>
    </source>
</evidence>
<dbReference type="Proteomes" id="UP000501780">
    <property type="component" value="Chromosome"/>
</dbReference>
<dbReference type="CDD" id="cd08977">
    <property type="entry name" value="SusD"/>
    <property type="match status" value="1"/>
</dbReference>
<keyword evidence="3" id="KW-0732">Signal</keyword>
<dbReference type="PROSITE" id="PS51257">
    <property type="entry name" value="PROKAR_LIPOPROTEIN"/>
    <property type="match status" value="1"/>
</dbReference>
<organism evidence="8 9">
    <name type="scientific">Bacteroides faecium</name>
    <dbReference type="NCBI Taxonomy" id="2715212"/>
    <lineage>
        <taxon>Bacteria</taxon>
        <taxon>Pseudomonadati</taxon>
        <taxon>Bacteroidota</taxon>
        <taxon>Bacteroidia</taxon>
        <taxon>Bacteroidales</taxon>
        <taxon>Bacteroidaceae</taxon>
        <taxon>Bacteroides</taxon>
    </lineage>
</organism>
<sequence length="551" mass="61610">MNRNNILKSSILVFTLGLTTACGDLLDLEPPMTQVTENFYRDQKDAFQALTSAYNILNWSAPSTASGSPQNCAFEVVSEILGDACYAGGANANDIPTTGRINTFEMRVNDPAPEALWNKYFTGIYRSNQLLVKIDGIKFAEENLRARYKAEALFLRANYYFDLVRLFGNVPLILTPITPADYAQVQMAPEIIYKQIADDLLAAIQAKDSEGNYSLPASSLQLAAADKGRVTRAAAQSLLARVWLYYTGYYQQNELPGVSARDIVGQIEDVIENSGHSLMPNAYDREATLTGKTSPLFDVANKNNVEGVFEIQYTDLSKWGSWSNRQGCLGNQAVVLWGMRDVSGLYASGWSFAPVSKRLFDRFDSNDPRRLATFINAEAAVGDNDGEGLNYTKGYQNTGYFNRKFTPLTANNARYGGTRELNYRNNYPMIRFADVLLMGAELELLYGDKAKALDYYKRVRERAMGAGSVNISQNQLTLDMIDNERIFELSLEGHRYWDILRRGQEYADRTLTNGESNEFSVTYNKARAGLMPIPQYDISQSKGSLKQNPGY</sequence>
<dbReference type="KEGG" id="bfc:BacF7301_11365"/>
<dbReference type="Gene3D" id="1.25.40.390">
    <property type="match status" value="1"/>
</dbReference>
<evidence type="ECO:0000256" key="1">
    <source>
        <dbReference type="ARBA" id="ARBA00004442"/>
    </source>
</evidence>
<feature type="domain" description="SusD-like N-terminal" evidence="7">
    <location>
        <begin position="75"/>
        <end position="244"/>
    </location>
</feature>
<protein>
    <submittedName>
        <fullName evidence="8">RagB/SusD family nutrient uptake outer membrane protein</fullName>
    </submittedName>
</protein>
<evidence type="ECO:0000256" key="5">
    <source>
        <dbReference type="ARBA" id="ARBA00023237"/>
    </source>
</evidence>
<dbReference type="InterPro" id="IPR012944">
    <property type="entry name" value="SusD_RagB_dom"/>
</dbReference>
<dbReference type="RefSeq" id="WP_167962860.1">
    <property type="nucleotide sequence ID" value="NZ_CP050831.1"/>
</dbReference>
<keyword evidence="9" id="KW-1185">Reference proteome</keyword>
<comment type="similarity">
    <text evidence="2">Belongs to the SusD family.</text>
</comment>
<keyword evidence="5" id="KW-0998">Cell outer membrane</keyword>
<dbReference type="Pfam" id="PF07980">
    <property type="entry name" value="SusD_RagB"/>
    <property type="match status" value="1"/>
</dbReference>
<dbReference type="InterPro" id="IPR033985">
    <property type="entry name" value="SusD-like_N"/>
</dbReference>
<name>A0A6H0KMV7_9BACE</name>
<evidence type="ECO:0000313" key="8">
    <source>
        <dbReference type="EMBL" id="QIU94700.1"/>
    </source>
</evidence>
<dbReference type="Pfam" id="PF14322">
    <property type="entry name" value="SusD-like_3"/>
    <property type="match status" value="1"/>
</dbReference>
<proteinExistence type="inferred from homology"/>
<evidence type="ECO:0000256" key="4">
    <source>
        <dbReference type="ARBA" id="ARBA00023136"/>
    </source>
</evidence>
<evidence type="ECO:0000313" key="9">
    <source>
        <dbReference type="Proteomes" id="UP000501780"/>
    </source>
</evidence>
<dbReference type="InterPro" id="IPR011990">
    <property type="entry name" value="TPR-like_helical_dom_sf"/>
</dbReference>
<gene>
    <name evidence="8" type="ORF">BacF7301_11365</name>
</gene>
<dbReference type="GO" id="GO:0009279">
    <property type="term" value="C:cell outer membrane"/>
    <property type="evidence" value="ECO:0007669"/>
    <property type="project" value="UniProtKB-SubCell"/>
</dbReference>
<feature type="domain" description="RagB/SusD" evidence="6">
    <location>
        <begin position="306"/>
        <end position="551"/>
    </location>
</feature>
<reference evidence="8 9" key="1">
    <citation type="submission" date="2020-03" db="EMBL/GenBank/DDBJ databases">
        <title>Genomic analysis of Bacteroides faecium CBA7301.</title>
        <authorList>
            <person name="Kim J."/>
            <person name="Roh S.W."/>
        </authorList>
    </citation>
    <scope>NUCLEOTIDE SEQUENCE [LARGE SCALE GENOMIC DNA]</scope>
    <source>
        <strain evidence="8 9">CBA7301</strain>
    </source>
</reference>
<evidence type="ECO:0000256" key="2">
    <source>
        <dbReference type="ARBA" id="ARBA00006275"/>
    </source>
</evidence>
<accession>A0A6H0KMV7</accession>
<comment type="subcellular location">
    <subcellularLocation>
        <location evidence="1">Cell outer membrane</location>
    </subcellularLocation>
</comment>
<evidence type="ECO:0000259" key="6">
    <source>
        <dbReference type="Pfam" id="PF07980"/>
    </source>
</evidence>
<keyword evidence="4" id="KW-0472">Membrane</keyword>
<dbReference type="AlphaFoldDB" id="A0A6H0KMV7"/>